<dbReference type="InterPro" id="IPR050469">
    <property type="entry name" value="Diguanylate_Cyclase"/>
</dbReference>
<comment type="catalytic activity">
    <reaction evidence="2">
        <text>2 GTP = 3',3'-c-di-GMP + 2 diphosphate</text>
        <dbReference type="Rhea" id="RHEA:24898"/>
        <dbReference type="ChEBI" id="CHEBI:33019"/>
        <dbReference type="ChEBI" id="CHEBI:37565"/>
        <dbReference type="ChEBI" id="CHEBI:58805"/>
        <dbReference type="EC" id="2.7.7.65"/>
    </reaction>
</comment>
<dbReference type="GO" id="GO:1902201">
    <property type="term" value="P:negative regulation of bacterial-type flagellum-dependent cell motility"/>
    <property type="evidence" value="ECO:0007669"/>
    <property type="project" value="TreeGrafter"/>
</dbReference>
<accession>A0A7W6NVG7</accession>
<dbReference type="EC" id="2.7.7.65" evidence="1"/>
<dbReference type="PANTHER" id="PTHR45138:SF9">
    <property type="entry name" value="DIGUANYLATE CYCLASE DGCM-RELATED"/>
    <property type="match status" value="1"/>
</dbReference>
<feature type="domain" description="GGDEF" evidence="3">
    <location>
        <begin position="1"/>
        <end position="75"/>
    </location>
</feature>
<dbReference type="GO" id="GO:0005886">
    <property type="term" value="C:plasma membrane"/>
    <property type="evidence" value="ECO:0007669"/>
    <property type="project" value="TreeGrafter"/>
</dbReference>
<keyword evidence="5" id="KW-1185">Reference proteome</keyword>
<dbReference type="InterPro" id="IPR043128">
    <property type="entry name" value="Rev_trsase/Diguanyl_cyclase"/>
</dbReference>
<comment type="caution">
    <text evidence="4">The sequence shown here is derived from an EMBL/GenBank/DDBJ whole genome shotgun (WGS) entry which is preliminary data.</text>
</comment>
<dbReference type="EMBL" id="JACIEH010000001">
    <property type="protein sequence ID" value="MBB4097447.1"/>
    <property type="molecule type" value="Genomic_DNA"/>
</dbReference>
<organism evidence="4 5">
    <name type="scientific">Sphingomonas kyeonggiensis</name>
    <dbReference type="NCBI Taxonomy" id="1268553"/>
    <lineage>
        <taxon>Bacteria</taxon>
        <taxon>Pseudomonadati</taxon>
        <taxon>Pseudomonadota</taxon>
        <taxon>Alphaproteobacteria</taxon>
        <taxon>Sphingomonadales</taxon>
        <taxon>Sphingomonadaceae</taxon>
        <taxon>Sphingomonas</taxon>
    </lineage>
</organism>
<dbReference type="AlphaFoldDB" id="A0A7W6NVG7"/>
<protein>
    <recommendedName>
        <fullName evidence="1">diguanylate cyclase</fullName>
        <ecNumber evidence="1">2.7.7.65</ecNumber>
    </recommendedName>
</protein>
<dbReference type="GO" id="GO:0052621">
    <property type="term" value="F:diguanylate cyclase activity"/>
    <property type="evidence" value="ECO:0007669"/>
    <property type="project" value="UniProtKB-EC"/>
</dbReference>
<dbReference type="InterPro" id="IPR000160">
    <property type="entry name" value="GGDEF_dom"/>
</dbReference>
<evidence type="ECO:0000256" key="1">
    <source>
        <dbReference type="ARBA" id="ARBA00012528"/>
    </source>
</evidence>
<gene>
    <name evidence="4" type="ORF">GGR46_000980</name>
</gene>
<dbReference type="Proteomes" id="UP000557392">
    <property type="component" value="Unassembled WGS sequence"/>
</dbReference>
<dbReference type="PANTHER" id="PTHR45138">
    <property type="entry name" value="REGULATORY COMPONENTS OF SENSORY TRANSDUCTION SYSTEM"/>
    <property type="match status" value="1"/>
</dbReference>
<evidence type="ECO:0000259" key="3">
    <source>
        <dbReference type="PROSITE" id="PS50887"/>
    </source>
</evidence>
<name>A0A7W6NVG7_9SPHN</name>
<evidence type="ECO:0000313" key="5">
    <source>
        <dbReference type="Proteomes" id="UP000557392"/>
    </source>
</evidence>
<dbReference type="InterPro" id="IPR029787">
    <property type="entry name" value="Nucleotide_cyclase"/>
</dbReference>
<sequence>MLLPDTSGQMAWLKAEALRIAFPVQLDASIARATVSGGIAEWRLGESLVDLMRRADGACYRAKVDGRDRVSSAAENDRIEDDHGDARSKFAAGGPRSILMMPSRAAVY</sequence>
<evidence type="ECO:0000256" key="2">
    <source>
        <dbReference type="ARBA" id="ARBA00034247"/>
    </source>
</evidence>
<dbReference type="PROSITE" id="PS50887">
    <property type="entry name" value="GGDEF"/>
    <property type="match status" value="1"/>
</dbReference>
<dbReference type="GO" id="GO:0043709">
    <property type="term" value="P:cell adhesion involved in single-species biofilm formation"/>
    <property type="evidence" value="ECO:0007669"/>
    <property type="project" value="TreeGrafter"/>
</dbReference>
<proteinExistence type="predicted"/>
<evidence type="ECO:0000313" key="4">
    <source>
        <dbReference type="EMBL" id="MBB4097447.1"/>
    </source>
</evidence>
<reference evidence="4 5" key="1">
    <citation type="submission" date="2020-08" db="EMBL/GenBank/DDBJ databases">
        <title>Genomic Encyclopedia of Type Strains, Phase IV (KMG-IV): sequencing the most valuable type-strain genomes for metagenomic binning, comparative biology and taxonomic classification.</title>
        <authorList>
            <person name="Goeker M."/>
        </authorList>
    </citation>
    <scope>NUCLEOTIDE SEQUENCE [LARGE SCALE GENOMIC DNA]</scope>
    <source>
        <strain evidence="4 5">DSM 101806</strain>
    </source>
</reference>
<dbReference type="SUPFAM" id="SSF55073">
    <property type="entry name" value="Nucleotide cyclase"/>
    <property type="match status" value="1"/>
</dbReference>
<dbReference type="Gene3D" id="3.30.70.270">
    <property type="match status" value="1"/>
</dbReference>